<organism evidence="1 2">
    <name type="scientific">Ralstonia syzygii</name>
    <dbReference type="NCBI Taxonomy" id="28097"/>
    <lineage>
        <taxon>Bacteria</taxon>
        <taxon>Pseudomonadati</taxon>
        <taxon>Pseudomonadota</taxon>
        <taxon>Betaproteobacteria</taxon>
        <taxon>Burkholderiales</taxon>
        <taxon>Burkholderiaceae</taxon>
        <taxon>Ralstonia</taxon>
        <taxon>Ralstonia solanacearum species complex</taxon>
    </lineage>
</organism>
<evidence type="ECO:0008006" key="3">
    <source>
        <dbReference type="Google" id="ProtNLM"/>
    </source>
</evidence>
<gene>
    <name evidence="1" type="ORF">GO998_04980</name>
</gene>
<keyword evidence="2" id="KW-1185">Reference proteome</keyword>
<accession>A0ABX7ZDZ3</accession>
<proteinExistence type="predicted"/>
<evidence type="ECO:0000313" key="2">
    <source>
        <dbReference type="Proteomes" id="UP000677898"/>
    </source>
</evidence>
<dbReference type="Proteomes" id="UP000677898">
    <property type="component" value="Chromosome"/>
</dbReference>
<protein>
    <recommendedName>
        <fullName evidence="3">SIR2-like domain-containing protein</fullName>
    </recommendedName>
</protein>
<reference evidence="1 2" key="1">
    <citation type="journal article" date="2021" name="Phytopathology">
        <title>Complete genome sequence of Ralstonia syzygii subsp. indonesiensis strain LLRS-1, isolated from wilted tobacco in China.</title>
        <authorList>
            <person name="Lu C.H."/>
            <person name="Li J.Y."/>
            <person name="Mi M.G."/>
            <person name="Lin Z.L."/>
            <person name="Jiang N."/>
            <person name="Gai X."/>
            <person name="Ma J.H."/>
            <person name="Lei L.P."/>
            <person name="Xia Z.Y."/>
        </authorList>
    </citation>
    <scope>NUCLEOTIDE SEQUENCE [LARGE SCALE GENOMIC DNA]</scope>
    <source>
        <strain evidence="1 2">LLRS-1</strain>
    </source>
</reference>
<name>A0ABX7ZDZ3_9RALS</name>
<dbReference type="RefSeq" id="WP_211904651.1">
    <property type="nucleotide sequence ID" value="NZ_CP046729.1"/>
</dbReference>
<dbReference type="EMBL" id="CP046729">
    <property type="protein sequence ID" value="QUP53162.1"/>
    <property type="molecule type" value="Genomic_DNA"/>
</dbReference>
<evidence type="ECO:0000313" key="1">
    <source>
        <dbReference type="EMBL" id="QUP53162.1"/>
    </source>
</evidence>
<sequence>MKALFLGAGASYECGMPLVWEFTNILRVNVLKRLDTHLFDFRKAPTFRAQFEAILSNPNLHYEQMVGELEALYLERGPHSEIAHSTLLQLVDCVQILLLEDQMHTAKLFNEKVKDYTGIKGLIDQHPCLHVFSLNHDINFEEICRRHGIRYRDGFFHGGGERYSNIARFDTLTKEQMDSGNLNFFVPEEKGVNLIKLHGSLDIFAVEDKNLYLKCAPSASEGSGAYLQEIMRAEKHSHEVCAQMQSRTIGELNVLDVNGELQFLRRSLLSGAHKFQGSFDQIAPLAFFKEFKNRMALITELDVIGYGFGDFHINSVLSQWLSEENGSINIYDPYRKTVPPEFENNGGKVKIINGGLTTYFSNYGGPTHSLTSGLRKWAMEKAREDLRQRRLGAWKADSGSAGE</sequence>